<dbReference type="AlphaFoldDB" id="A0A410P4T0"/>
<dbReference type="PANTHER" id="PTHR30473:SF1">
    <property type="entry name" value="PHOH-LIKE PROTEIN"/>
    <property type="match status" value="1"/>
</dbReference>
<evidence type="ECO:0000256" key="2">
    <source>
        <dbReference type="ARBA" id="ARBA00010393"/>
    </source>
</evidence>
<comment type="similarity">
    <text evidence="2">Belongs to the PhoH family.</text>
</comment>
<dbReference type="KEGG" id="vai:BU251_04690"/>
<dbReference type="GO" id="GO:0005524">
    <property type="term" value="F:ATP binding"/>
    <property type="evidence" value="ECO:0007669"/>
    <property type="project" value="UniProtKB-KW"/>
</dbReference>
<dbReference type="OrthoDB" id="9805148at2"/>
<sequence length="322" mass="36491">MFRVVRLESQKETQDFFGLHDENARLIEQEYHVKISSRPDGLRVSGSNKGRLEKAIRVIENFLQLIRTHRDADKRELELIIRSLSGAKKEWKASDFRFPQDFRDVAKKEKVASPKTKGQQEYADAIRRNDIVFGIGPAGTGKTYLAMAMAVSELNSGRVRRIILTRPALEAGESLGFLPGDMHQKLSPYLRPLYDALYDMMEAEKIEKFLETGIIEVAPLAYMRGRTLNDAFIILDEAQNCTPEQLKMFLTRLGFDSKAVITGDITQSDLPGGKPIGLVQALELLNDIQGIKISYLTGEDVVRHELVQRVIEAYDKAQRHND</sequence>
<reference evidence="8 9" key="1">
    <citation type="submission" date="2017-01" db="EMBL/GenBank/DDBJ databases">
        <title>First insights into the biology of 'candidatus Vampirococcus archaeovorus'.</title>
        <authorList>
            <person name="Kizina J."/>
            <person name="Jordan S."/>
            <person name="Stueber K."/>
            <person name="Reinhardt R."/>
            <person name="Harder J."/>
        </authorList>
    </citation>
    <scope>NUCLEOTIDE SEQUENCE [LARGE SCALE GENOMIC DNA]</scope>
    <source>
        <strain evidence="8 9">LiM</strain>
    </source>
</reference>
<keyword evidence="3" id="KW-0963">Cytoplasm</keyword>
<evidence type="ECO:0000256" key="1">
    <source>
        <dbReference type="ARBA" id="ARBA00004496"/>
    </source>
</evidence>
<evidence type="ECO:0000256" key="5">
    <source>
        <dbReference type="ARBA" id="ARBA00022840"/>
    </source>
</evidence>
<keyword evidence="9" id="KW-1185">Reference proteome</keyword>
<keyword evidence="5" id="KW-0067">ATP-binding</keyword>
<protein>
    <recommendedName>
        <fullName evidence="6">PhoH-like protein</fullName>
    </recommendedName>
</protein>
<dbReference type="FunFam" id="3.40.50.300:FF:000013">
    <property type="entry name" value="PhoH family ATPase"/>
    <property type="match status" value="1"/>
</dbReference>
<feature type="domain" description="PhoH-like protein" evidence="7">
    <location>
        <begin position="113"/>
        <end position="315"/>
    </location>
</feature>
<dbReference type="InterPro" id="IPR003714">
    <property type="entry name" value="PhoH"/>
</dbReference>
<dbReference type="Proteomes" id="UP000287243">
    <property type="component" value="Chromosome"/>
</dbReference>
<proteinExistence type="inferred from homology"/>
<dbReference type="Gene3D" id="3.40.50.300">
    <property type="entry name" value="P-loop containing nucleotide triphosphate hydrolases"/>
    <property type="match status" value="1"/>
</dbReference>
<dbReference type="InterPro" id="IPR051451">
    <property type="entry name" value="PhoH2-like"/>
</dbReference>
<gene>
    <name evidence="8" type="ORF">BU251_04690</name>
</gene>
<dbReference type="EMBL" id="CP019384">
    <property type="protein sequence ID" value="QAT17081.1"/>
    <property type="molecule type" value="Genomic_DNA"/>
</dbReference>
<dbReference type="Pfam" id="PF02562">
    <property type="entry name" value="PhoH"/>
    <property type="match status" value="1"/>
</dbReference>
<dbReference type="PANTHER" id="PTHR30473">
    <property type="entry name" value="PROTEIN PHOH"/>
    <property type="match status" value="1"/>
</dbReference>
<dbReference type="RefSeq" id="WP_128699723.1">
    <property type="nucleotide sequence ID" value="NZ_CP019384.1"/>
</dbReference>
<evidence type="ECO:0000313" key="8">
    <source>
        <dbReference type="EMBL" id="QAT17081.1"/>
    </source>
</evidence>
<name>A0A410P4T0_VELA1</name>
<evidence type="ECO:0000313" key="9">
    <source>
        <dbReference type="Proteomes" id="UP000287243"/>
    </source>
</evidence>
<dbReference type="GO" id="GO:0005829">
    <property type="term" value="C:cytosol"/>
    <property type="evidence" value="ECO:0007669"/>
    <property type="project" value="TreeGrafter"/>
</dbReference>
<evidence type="ECO:0000259" key="7">
    <source>
        <dbReference type="Pfam" id="PF02562"/>
    </source>
</evidence>
<comment type="subcellular location">
    <subcellularLocation>
        <location evidence="1">Cytoplasm</location>
    </subcellularLocation>
</comment>
<organism evidence="8 9">
    <name type="scientific">Velamenicoccus archaeovorus</name>
    <dbReference type="NCBI Taxonomy" id="1930593"/>
    <lineage>
        <taxon>Bacteria</taxon>
        <taxon>Pseudomonadati</taxon>
        <taxon>Candidatus Omnitrophota</taxon>
        <taxon>Candidatus Velamenicoccus</taxon>
    </lineage>
</organism>
<evidence type="ECO:0000256" key="3">
    <source>
        <dbReference type="ARBA" id="ARBA00022490"/>
    </source>
</evidence>
<accession>A0A410P4T0</accession>
<keyword evidence="4" id="KW-0547">Nucleotide-binding</keyword>
<dbReference type="SUPFAM" id="SSF52540">
    <property type="entry name" value="P-loop containing nucleoside triphosphate hydrolases"/>
    <property type="match status" value="1"/>
</dbReference>
<evidence type="ECO:0000256" key="6">
    <source>
        <dbReference type="ARBA" id="ARBA00039970"/>
    </source>
</evidence>
<evidence type="ECO:0000256" key="4">
    <source>
        <dbReference type="ARBA" id="ARBA00022741"/>
    </source>
</evidence>
<dbReference type="InterPro" id="IPR027417">
    <property type="entry name" value="P-loop_NTPase"/>
</dbReference>